<dbReference type="InParanoid" id="A0A061FAM0"/>
<dbReference type="HOGENOM" id="CLU_2311279_0_0_1"/>
<dbReference type="EMBL" id="CM001885">
    <property type="protein sequence ID" value="EOY14072.1"/>
    <property type="molecule type" value="Genomic_DNA"/>
</dbReference>
<evidence type="ECO:0000313" key="2">
    <source>
        <dbReference type="Proteomes" id="UP000026915"/>
    </source>
</evidence>
<dbReference type="Proteomes" id="UP000026915">
    <property type="component" value="Chromosome 7"/>
</dbReference>
<name>A0A061FAM0_THECC</name>
<accession>A0A061FAM0</accession>
<organism evidence="1 2">
    <name type="scientific">Theobroma cacao</name>
    <name type="common">Cacao</name>
    <name type="synonym">Cocoa</name>
    <dbReference type="NCBI Taxonomy" id="3641"/>
    <lineage>
        <taxon>Eukaryota</taxon>
        <taxon>Viridiplantae</taxon>
        <taxon>Streptophyta</taxon>
        <taxon>Embryophyta</taxon>
        <taxon>Tracheophyta</taxon>
        <taxon>Spermatophyta</taxon>
        <taxon>Magnoliopsida</taxon>
        <taxon>eudicotyledons</taxon>
        <taxon>Gunneridae</taxon>
        <taxon>Pentapetalae</taxon>
        <taxon>rosids</taxon>
        <taxon>malvids</taxon>
        <taxon>Malvales</taxon>
        <taxon>Malvaceae</taxon>
        <taxon>Byttnerioideae</taxon>
        <taxon>Theobroma</taxon>
    </lineage>
</organism>
<dbReference type="EMBL" id="CM001885">
    <property type="protein sequence ID" value="EOY14071.1"/>
    <property type="molecule type" value="Genomic_DNA"/>
</dbReference>
<keyword evidence="2" id="KW-1185">Reference proteome</keyword>
<gene>
    <name evidence="1" type="ORF">TCM_033264</name>
</gene>
<dbReference type="Gramene" id="EOY14071">
    <property type="protein sequence ID" value="EOY14071"/>
    <property type="gene ID" value="TCM_033264"/>
</dbReference>
<evidence type="ECO:0000313" key="1">
    <source>
        <dbReference type="EMBL" id="EOY14071.1"/>
    </source>
</evidence>
<proteinExistence type="predicted"/>
<dbReference type="AlphaFoldDB" id="A0A061FAM0"/>
<protein>
    <submittedName>
        <fullName evidence="1">Uncharacterized protein isoform 1</fullName>
    </submittedName>
</protein>
<sequence length="100" mass="11687">MAPRKESEPNVSKKKHFKFLDRRVEKNGMKELKHLEAVLKALLKRQAKLQAKLDRPGERKPTMEQLQRVNDQLARFNAWTQQYIETKLADSAWDASNKGV</sequence>
<reference evidence="1 2" key="1">
    <citation type="journal article" date="2013" name="Genome Biol.">
        <title>The genome sequence of the most widely cultivated cacao type and its use to identify candidate genes regulating pod color.</title>
        <authorList>
            <person name="Motamayor J.C."/>
            <person name="Mockaitis K."/>
            <person name="Schmutz J."/>
            <person name="Haiminen N."/>
            <person name="Iii D.L."/>
            <person name="Cornejo O."/>
            <person name="Findley S.D."/>
            <person name="Zheng P."/>
            <person name="Utro F."/>
            <person name="Royaert S."/>
            <person name="Saski C."/>
            <person name="Jenkins J."/>
            <person name="Podicheti R."/>
            <person name="Zhao M."/>
            <person name="Scheffler B.E."/>
            <person name="Stack J.C."/>
            <person name="Feltus F.A."/>
            <person name="Mustiga G.M."/>
            <person name="Amores F."/>
            <person name="Phillips W."/>
            <person name="Marelli J.P."/>
            <person name="May G.D."/>
            <person name="Shapiro H."/>
            <person name="Ma J."/>
            <person name="Bustamante C.D."/>
            <person name="Schnell R.J."/>
            <person name="Main D."/>
            <person name="Gilbert D."/>
            <person name="Parida L."/>
            <person name="Kuhn D.N."/>
        </authorList>
    </citation>
    <scope>NUCLEOTIDE SEQUENCE [LARGE SCALE GENOMIC DNA]</scope>
    <source>
        <strain evidence="2">cv. Matina 1-6</strain>
    </source>
</reference>
<dbReference type="Gramene" id="EOY14072">
    <property type="protein sequence ID" value="EOY14072"/>
    <property type="gene ID" value="TCM_033264"/>
</dbReference>